<protein>
    <submittedName>
        <fullName evidence="8">Tonoplast dicarboxylate transporter-like protein</fullName>
    </submittedName>
</protein>
<feature type="transmembrane region" description="Helical" evidence="6">
    <location>
        <begin position="53"/>
        <end position="83"/>
    </location>
</feature>
<dbReference type="PANTHER" id="PTHR10283">
    <property type="entry name" value="SOLUTE CARRIER FAMILY 13 MEMBER"/>
    <property type="match status" value="1"/>
</dbReference>
<dbReference type="GO" id="GO:0022857">
    <property type="term" value="F:transmembrane transporter activity"/>
    <property type="evidence" value="ECO:0007669"/>
    <property type="project" value="TreeGrafter"/>
</dbReference>
<evidence type="ECO:0000313" key="8">
    <source>
        <dbReference type="EMBL" id="PNX78892.1"/>
    </source>
</evidence>
<evidence type="ECO:0000256" key="1">
    <source>
        <dbReference type="ARBA" id="ARBA00004141"/>
    </source>
</evidence>
<evidence type="ECO:0000259" key="7">
    <source>
        <dbReference type="Pfam" id="PF03600"/>
    </source>
</evidence>
<dbReference type="Proteomes" id="UP000236291">
    <property type="component" value="Unassembled WGS sequence"/>
</dbReference>
<comment type="caution">
    <text evidence="8">The sequence shown here is derived from an EMBL/GenBank/DDBJ whole genome shotgun (WGS) entry which is preliminary data.</text>
</comment>
<reference evidence="8 10" key="1">
    <citation type="journal article" date="2014" name="Am. J. Bot.">
        <title>Genome assembly and annotation for red clover (Trifolium pratense; Fabaceae).</title>
        <authorList>
            <person name="Istvanek J."/>
            <person name="Jaros M."/>
            <person name="Krenek A."/>
            <person name="Repkova J."/>
        </authorList>
    </citation>
    <scope>NUCLEOTIDE SEQUENCE [LARGE SCALE GENOMIC DNA]</scope>
    <source>
        <strain evidence="10">cv. Tatra</strain>
        <tissue evidence="8">Young leaves</tissue>
    </source>
</reference>
<evidence type="ECO:0000256" key="5">
    <source>
        <dbReference type="ARBA" id="ARBA00023136"/>
    </source>
</evidence>
<gene>
    <name evidence="9" type="ORF">L195_g024535</name>
    <name evidence="8" type="ORF">L195_g034874</name>
</gene>
<proteinExistence type="predicted"/>
<feature type="domain" description="Citrate transporter-like" evidence="7">
    <location>
        <begin position="2"/>
        <end position="116"/>
    </location>
</feature>
<evidence type="ECO:0000256" key="3">
    <source>
        <dbReference type="ARBA" id="ARBA00022692"/>
    </source>
</evidence>
<comment type="subcellular location">
    <subcellularLocation>
        <location evidence="1">Membrane</location>
        <topology evidence="1">Multi-pass membrane protein</topology>
    </subcellularLocation>
</comment>
<sequence length="156" mass="17406">MLLLGLCATTFFVSMWVHNVIAAVMMMPVATGILHRLPPANEQSELMNKFNRAVILTVVYATQIGGISTITGTGVNLIIIGMWKNLEPEAKPISFNTWFCFGFPVAVLLLLCFWIRIMCLEVLEENALYMRDNGAVETLVGGRYEMSSINVERGHH</sequence>
<keyword evidence="2" id="KW-0813">Transport</keyword>
<dbReference type="GO" id="GO:0005886">
    <property type="term" value="C:plasma membrane"/>
    <property type="evidence" value="ECO:0007669"/>
    <property type="project" value="TreeGrafter"/>
</dbReference>
<keyword evidence="5 6" id="KW-0472">Membrane</keyword>
<dbReference type="Pfam" id="PF03600">
    <property type="entry name" value="CitMHS"/>
    <property type="match status" value="1"/>
</dbReference>
<accession>A0A2K3LK51</accession>
<dbReference type="PANTHER" id="PTHR10283:SF82">
    <property type="entry name" value="SOLUTE CARRIER FAMILY 13 MEMBER 2"/>
    <property type="match status" value="1"/>
</dbReference>
<evidence type="ECO:0000256" key="6">
    <source>
        <dbReference type="SAM" id="Phobius"/>
    </source>
</evidence>
<dbReference type="EMBL" id="ASHM01019864">
    <property type="protein sequence ID" value="PNY01244.1"/>
    <property type="molecule type" value="Genomic_DNA"/>
</dbReference>
<dbReference type="STRING" id="57577.A0A2K3LK51"/>
<dbReference type="AlphaFoldDB" id="A0A2K3LK51"/>
<keyword evidence="3 6" id="KW-0812">Transmembrane</keyword>
<organism evidence="8 10">
    <name type="scientific">Trifolium pratense</name>
    <name type="common">Red clover</name>
    <dbReference type="NCBI Taxonomy" id="57577"/>
    <lineage>
        <taxon>Eukaryota</taxon>
        <taxon>Viridiplantae</taxon>
        <taxon>Streptophyta</taxon>
        <taxon>Embryophyta</taxon>
        <taxon>Tracheophyta</taxon>
        <taxon>Spermatophyta</taxon>
        <taxon>Magnoliopsida</taxon>
        <taxon>eudicotyledons</taxon>
        <taxon>Gunneridae</taxon>
        <taxon>Pentapetalae</taxon>
        <taxon>rosids</taxon>
        <taxon>fabids</taxon>
        <taxon>Fabales</taxon>
        <taxon>Fabaceae</taxon>
        <taxon>Papilionoideae</taxon>
        <taxon>50 kb inversion clade</taxon>
        <taxon>NPAAA clade</taxon>
        <taxon>Hologalegina</taxon>
        <taxon>IRL clade</taxon>
        <taxon>Trifolieae</taxon>
        <taxon>Trifolium</taxon>
    </lineage>
</organism>
<evidence type="ECO:0000313" key="10">
    <source>
        <dbReference type="Proteomes" id="UP000236291"/>
    </source>
</evidence>
<feature type="transmembrane region" description="Helical" evidence="6">
    <location>
        <begin position="95"/>
        <end position="117"/>
    </location>
</feature>
<keyword evidence="4 6" id="KW-1133">Transmembrane helix</keyword>
<dbReference type="InterPro" id="IPR004680">
    <property type="entry name" value="Cit_transptr-like_dom"/>
</dbReference>
<evidence type="ECO:0000256" key="2">
    <source>
        <dbReference type="ARBA" id="ARBA00022448"/>
    </source>
</evidence>
<evidence type="ECO:0000256" key="4">
    <source>
        <dbReference type="ARBA" id="ARBA00022989"/>
    </source>
</evidence>
<name>A0A2K3LK51_TRIPR</name>
<reference evidence="8 10" key="2">
    <citation type="journal article" date="2017" name="Front. Plant Sci.">
        <title>Gene Classification and Mining of Molecular Markers Useful in Red Clover (Trifolium pratense) Breeding.</title>
        <authorList>
            <person name="Istvanek J."/>
            <person name="Dluhosova J."/>
            <person name="Dluhos P."/>
            <person name="Patkova L."/>
            <person name="Nedelnik J."/>
            <person name="Repkova J."/>
        </authorList>
    </citation>
    <scope>NUCLEOTIDE SEQUENCE [LARGE SCALE GENOMIC DNA]</scope>
    <source>
        <strain evidence="10">cv. Tatra</strain>
        <tissue evidence="8">Young leaves</tissue>
    </source>
</reference>
<dbReference type="EMBL" id="ASHM01034940">
    <property type="protein sequence ID" value="PNX78892.1"/>
    <property type="molecule type" value="Genomic_DNA"/>
</dbReference>
<evidence type="ECO:0000313" key="9">
    <source>
        <dbReference type="EMBL" id="PNY01244.1"/>
    </source>
</evidence>